<evidence type="ECO:0000259" key="3">
    <source>
        <dbReference type="Pfam" id="PF22936"/>
    </source>
</evidence>
<dbReference type="Pfam" id="PF03732">
    <property type="entry name" value="Retrotrans_gag"/>
    <property type="match status" value="1"/>
</dbReference>
<dbReference type="Pfam" id="PF22936">
    <property type="entry name" value="Pol_BBD"/>
    <property type="match status" value="1"/>
</dbReference>
<dbReference type="PANTHER" id="PTHR37610:SF6">
    <property type="entry name" value="GAG-POLYPEPTIDE OF LTR COPIA-TYPE-RELATED"/>
    <property type="match status" value="1"/>
</dbReference>
<feature type="region of interest" description="Disordered" evidence="1">
    <location>
        <begin position="183"/>
        <end position="234"/>
    </location>
</feature>
<accession>A0ABM3QY88</accession>
<dbReference type="RefSeq" id="XP_056688298.1">
    <property type="nucleotide sequence ID" value="XM_056832320.1"/>
</dbReference>
<organism evidence="4 5">
    <name type="scientific">Spinacia oleracea</name>
    <name type="common">Spinach</name>
    <dbReference type="NCBI Taxonomy" id="3562"/>
    <lineage>
        <taxon>Eukaryota</taxon>
        <taxon>Viridiplantae</taxon>
        <taxon>Streptophyta</taxon>
        <taxon>Embryophyta</taxon>
        <taxon>Tracheophyta</taxon>
        <taxon>Spermatophyta</taxon>
        <taxon>Magnoliopsida</taxon>
        <taxon>eudicotyledons</taxon>
        <taxon>Gunneridae</taxon>
        <taxon>Pentapetalae</taxon>
        <taxon>Caryophyllales</taxon>
        <taxon>Chenopodiaceae</taxon>
        <taxon>Chenopodioideae</taxon>
        <taxon>Anserineae</taxon>
        <taxon>Spinacia</taxon>
    </lineage>
</organism>
<reference evidence="4" key="1">
    <citation type="journal article" date="2021" name="Nat. Commun.">
        <title>Genomic analyses provide insights into spinach domestication and the genetic basis of agronomic traits.</title>
        <authorList>
            <person name="Cai X."/>
            <person name="Sun X."/>
            <person name="Xu C."/>
            <person name="Sun H."/>
            <person name="Wang X."/>
            <person name="Ge C."/>
            <person name="Zhang Z."/>
            <person name="Wang Q."/>
            <person name="Fei Z."/>
            <person name="Jiao C."/>
            <person name="Wang Q."/>
        </authorList>
    </citation>
    <scope>NUCLEOTIDE SEQUENCE [LARGE SCALE GENOMIC DNA]</scope>
    <source>
        <strain evidence="4">cv. Varoflay</strain>
    </source>
</reference>
<keyword evidence="4" id="KW-1185">Reference proteome</keyword>
<dbReference type="Proteomes" id="UP000813463">
    <property type="component" value="Chromosome 6"/>
</dbReference>
<reference evidence="5" key="2">
    <citation type="submission" date="2025-08" db="UniProtKB">
        <authorList>
            <consortium name="RefSeq"/>
        </authorList>
    </citation>
    <scope>IDENTIFICATION</scope>
    <source>
        <tissue evidence="5">Leaf</tissue>
    </source>
</reference>
<sequence>MEIALGSKRQLRFMNGTILRSTDEVKAELWDTWNSTILGWIHASVSDIIKSSIIFLNTARESWVHLEKQFALKNGSRKYKLNRDLYGLKQNGSGVHEYYTLMRAFWQELESMNSLPAMTTVVTDVTAYIRALGRQNEEQRLLRFLNGLDEKYGALCSQLLLICPIPTVETACSSIQQEESQREVLKPWHPRYRQQQRNEASSSRPRDSSSQQKWSKGKSKLEVKTASMAQGKPDTKSELGMVTFCNVTANVNSWIIDSGASDHMTAHANMFHNYVVVHNLPRINFPNGALSSISKIGDIILPNSLVLKNVLFVPSLKHNLLSVTKLSQDNNCQVILHPDFCVIRDNTNYRVKGISRQHNGLYYFLDVPVESIDLNSLPSAFGVSIDGNHVGSSNMTSVESYTMWHNRFGHAPTLKLKQIPEISADIGSYDCTCITCPMAKFVKQPCICFEHVSCNLR</sequence>
<protein>
    <recommendedName>
        <fullName evidence="6">Retrotransposon gag domain-containing protein</fullName>
    </recommendedName>
</protein>
<proteinExistence type="predicted"/>
<gene>
    <name evidence="5" type="primary">LOC130463246</name>
</gene>
<evidence type="ECO:0000259" key="2">
    <source>
        <dbReference type="Pfam" id="PF03732"/>
    </source>
</evidence>
<dbReference type="GeneID" id="130463246"/>
<feature type="domain" description="Retrotransposon gag" evidence="2">
    <location>
        <begin position="41"/>
        <end position="149"/>
    </location>
</feature>
<evidence type="ECO:0008006" key="6">
    <source>
        <dbReference type="Google" id="ProtNLM"/>
    </source>
</evidence>
<evidence type="ECO:0000313" key="4">
    <source>
        <dbReference type="Proteomes" id="UP000813463"/>
    </source>
</evidence>
<dbReference type="InterPro" id="IPR054722">
    <property type="entry name" value="PolX-like_BBD"/>
</dbReference>
<dbReference type="PANTHER" id="PTHR37610">
    <property type="entry name" value="CCHC-TYPE DOMAIN-CONTAINING PROTEIN"/>
    <property type="match status" value="1"/>
</dbReference>
<evidence type="ECO:0000256" key="1">
    <source>
        <dbReference type="SAM" id="MobiDB-lite"/>
    </source>
</evidence>
<evidence type="ECO:0000313" key="5">
    <source>
        <dbReference type="RefSeq" id="XP_056688298.1"/>
    </source>
</evidence>
<name>A0ABM3QY88_SPIOL</name>
<dbReference type="InterPro" id="IPR005162">
    <property type="entry name" value="Retrotrans_gag_dom"/>
</dbReference>
<feature type="domain" description="Retrovirus-related Pol polyprotein from transposon TNT 1-94-like beta-barrel" evidence="3">
    <location>
        <begin position="254"/>
        <end position="329"/>
    </location>
</feature>